<dbReference type="Gene3D" id="3.10.20.30">
    <property type="match status" value="1"/>
</dbReference>
<evidence type="ECO:0000256" key="7">
    <source>
        <dbReference type="SAM" id="MobiDB-lite"/>
    </source>
</evidence>
<dbReference type="SUPFAM" id="SSF47741">
    <property type="entry name" value="CO dehydrogenase ISP C-domain like"/>
    <property type="match status" value="1"/>
</dbReference>
<dbReference type="InterPro" id="IPR052914">
    <property type="entry name" value="Aldehyde_Oxdr_Iron-Sulfur"/>
</dbReference>
<dbReference type="PROSITE" id="PS00197">
    <property type="entry name" value="2FE2S_FER_1"/>
    <property type="match status" value="1"/>
</dbReference>
<comment type="caution">
    <text evidence="9">The sequence shown here is derived from an EMBL/GenBank/DDBJ whole genome shotgun (WGS) entry which is preliminary data.</text>
</comment>
<evidence type="ECO:0000256" key="3">
    <source>
        <dbReference type="ARBA" id="ARBA00023002"/>
    </source>
</evidence>
<keyword evidence="3" id="KW-0560">Oxidoreductase</keyword>
<dbReference type="InterPro" id="IPR036884">
    <property type="entry name" value="2Fe-2S-bd_dom_sf"/>
</dbReference>
<comment type="pathway">
    <text evidence="6">Alkaloid degradation; nicotine degradation.</text>
</comment>
<proteinExistence type="predicted"/>
<dbReference type="Pfam" id="PF00111">
    <property type="entry name" value="Fer2"/>
    <property type="match status" value="1"/>
</dbReference>
<name>A0A5B0BAN0_9ACTN</name>
<evidence type="ECO:0000313" key="9">
    <source>
        <dbReference type="EMBL" id="KAA0939298.1"/>
    </source>
</evidence>
<dbReference type="AlphaFoldDB" id="A0A5B0BAN0"/>
<dbReference type="PANTHER" id="PTHR45331">
    <property type="entry name" value="OXIDOREDUCTASE, IRON-SULPHUR BINDING SUBUNIT-RELATED-RELATED"/>
    <property type="match status" value="1"/>
</dbReference>
<dbReference type="Gene3D" id="1.10.150.120">
    <property type="entry name" value="[2Fe-2S]-binding domain"/>
    <property type="match status" value="1"/>
</dbReference>
<evidence type="ECO:0000313" key="10">
    <source>
        <dbReference type="Proteomes" id="UP000324965"/>
    </source>
</evidence>
<evidence type="ECO:0000256" key="4">
    <source>
        <dbReference type="ARBA" id="ARBA00023004"/>
    </source>
</evidence>
<dbReference type="InterPro" id="IPR012675">
    <property type="entry name" value="Beta-grasp_dom_sf"/>
</dbReference>
<dbReference type="GO" id="GO:0046872">
    <property type="term" value="F:metal ion binding"/>
    <property type="evidence" value="ECO:0007669"/>
    <property type="project" value="UniProtKB-KW"/>
</dbReference>
<evidence type="ECO:0000259" key="8">
    <source>
        <dbReference type="PROSITE" id="PS51085"/>
    </source>
</evidence>
<keyword evidence="10" id="KW-1185">Reference proteome</keyword>
<dbReference type="InterPro" id="IPR006058">
    <property type="entry name" value="2Fe2S_fd_BS"/>
</dbReference>
<evidence type="ECO:0000256" key="2">
    <source>
        <dbReference type="ARBA" id="ARBA00022723"/>
    </source>
</evidence>
<evidence type="ECO:0000256" key="5">
    <source>
        <dbReference type="ARBA" id="ARBA00023014"/>
    </source>
</evidence>
<dbReference type="GO" id="GO:0016903">
    <property type="term" value="F:oxidoreductase activity, acting on the aldehyde or oxo group of donors"/>
    <property type="evidence" value="ECO:0007669"/>
    <property type="project" value="TreeGrafter"/>
</dbReference>
<dbReference type="SUPFAM" id="SSF54292">
    <property type="entry name" value="2Fe-2S ferredoxin-like"/>
    <property type="match status" value="1"/>
</dbReference>
<feature type="region of interest" description="Disordered" evidence="7">
    <location>
        <begin position="1"/>
        <end position="49"/>
    </location>
</feature>
<dbReference type="PROSITE" id="PS51085">
    <property type="entry name" value="2FE2S_FER_2"/>
    <property type="match status" value="1"/>
</dbReference>
<gene>
    <name evidence="9" type="ORF">FGF04_12300</name>
</gene>
<dbReference type="Proteomes" id="UP000324965">
    <property type="component" value="Unassembled WGS sequence"/>
</dbReference>
<dbReference type="InterPro" id="IPR001041">
    <property type="entry name" value="2Fe-2S_ferredoxin-type"/>
</dbReference>
<dbReference type="InterPro" id="IPR002888">
    <property type="entry name" value="2Fe-2S-bd"/>
</dbReference>
<feature type="compositionally biased region" description="Low complexity" evidence="7">
    <location>
        <begin position="17"/>
        <end position="33"/>
    </location>
</feature>
<dbReference type="OrthoDB" id="159930at2"/>
<dbReference type="CDD" id="cd00207">
    <property type="entry name" value="fer2"/>
    <property type="match status" value="1"/>
</dbReference>
<accession>A0A5B0BAN0</accession>
<dbReference type="Pfam" id="PF01799">
    <property type="entry name" value="Fer2_2"/>
    <property type="match status" value="1"/>
</dbReference>
<keyword evidence="2" id="KW-0479">Metal-binding</keyword>
<evidence type="ECO:0000256" key="1">
    <source>
        <dbReference type="ARBA" id="ARBA00022714"/>
    </source>
</evidence>
<dbReference type="PANTHER" id="PTHR45331:SF2">
    <property type="entry name" value="OXIDOREDUCTASE WITH IRON-SULFUR SUBUNIT"/>
    <property type="match status" value="1"/>
</dbReference>
<feature type="domain" description="2Fe-2S ferredoxin-type" evidence="8">
    <location>
        <begin position="49"/>
        <end position="125"/>
    </location>
</feature>
<dbReference type="EMBL" id="VDFC01000035">
    <property type="protein sequence ID" value="KAA0939298.1"/>
    <property type="molecule type" value="Genomic_DNA"/>
</dbReference>
<evidence type="ECO:0000256" key="6">
    <source>
        <dbReference type="ARBA" id="ARBA00060707"/>
    </source>
</evidence>
<keyword evidence="5" id="KW-0411">Iron-sulfur</keyword>
<sequence length="216" mass="21964">MAAPGRTPGPAGPAGPGPAAAGPGASGLAASRPDASGSGAHASPGRHHSEVELRVNGAPHVFTVDHRSVLLDVLREQLGLTGAKKGCDHGQCGACTVLVDGRRVNSCLLPAVAQDGRDITTVEGLADGDDLHPLQQAFLDRDAFQCGYCTPGQLCSALGAVAEAEAGHPSHVTDPGTPSGRPVPLGPDEIRERLSGNLCRCGAYPNIVRAVEDVIR</sequence>
<keyword evidence="1" id="KW-0001">2Fe-2S</keyword>
<keyword evidence="4" id="KW-0408">Iron</keyword>
<dbReference type="InterPro" id="IPR036010">
    <property type="entry name" value="2Fe-2S_ferredoxin-like_sf"/>
</dbReference>
<dbReference type="GO" id="GO:0051537">
    <property type="term" value="F:2 iron, 2 sulfur cluster binding"/>
    <property type="evidence" value="ECO:0007669"/>
    <property type="project" value="UniProtKB-KW"/>
</dbReference>
<protein>
    <submittedName>
        <fullName evidence="9">2Fe-2S iron-sulfur cluster binding domain-containing protein</fullName>
    </submittedName>
</protein>
<organism evidence="9 10">
    <name type="scientific">Streptomyces apricus</name>
    <dbReference type="NCBI Taxonomy" id="1828112"/>
    <lineage>
        <taxon>Bacteria</taxon>
        <taxon>Bacillati</taxon>
        <taxon>Actinomycetota</taxon>
        <taxon>Actinomycetes</taxon>
        <taxon>Kitasatosporales</taxon>
        <taxon>Streptomycetaceae</taxon>
        <taxon>Streptomyces</taxon>
    </lineage>
</organism>
<reference evidence="9 10" key="1">
    <citation type="submission" date="2019-05" db="EMBL/GenBank/DDBJ databases">
        <authorList>
            <person name="Hariharan J."/>
            <person name="Choudoir M.J."/>
            <person name="Diebold P."/>
            <person name="Panke-Buisse K."/>
            <person name="Buckley D.H."/>
        </authorList>
    </citation>
    <scope>NUCLEOTIDE SEQUENCE [LARGE SCALE GENOMIC DNA]</scope>
    <source>
        <strain evidence="9 10">SUN51</strain>
    </source>
</reference>
<dbReference type="FunFam" id="3.10.20.30:FF:000020">
    <property type="entry name" value="Xanthine dehydrogenase iron-sulfur subunit"/>
    <property type="match status" value="1"/>
</dbReference>